<comment type="caution">
    <text evidence="1">The sequence shown here is derived from an EMBL/GenBank/DDBJ whole genome shotgun (WGS) entry which is preliminary data.</text>
</comment>
<sequence>MNPDPTTAVGGPLSGLRVVEFAGIGPAPFAAMLRADVLIEGHRPGTDLLDDGAPFYDTYRCADGRYVAIGPLEPRFHSRAVAAARHR</sequence>
<dbReference type="InterPro" id="IPR050509">
    <property type="entry name" value="CoA-transferase_III"/>
</dbReference>
<protein>
    <recommendedName>
        <fullName evidence="3">Carnitine dehydratase</fullName>
    </recommendedName>
</protein>
<dbReference type="Gene3D" id="3.30.1540.10">
    <property type="entry name" value="formyl-coa transferase, domain 3"/>
    <property type="match status" value="1"/>
</dbReference>
<dbReference type="Proteomes" id="UP001413721">
    <property type="component" value="Unassembled WGS sequence"/>
</dbReference>
<dbReference type="PANTHER" id="PTHR48228">
    <property type="entry name" value="SUCCINYL-COA--D-CITRAMALATE COA-TRANSFERASE"/>
    <property type="match status" value="1"/>
</dbReference>
<proteinExistence type="predicted"/>
<dbReference type="EMBL" id="JBBKTW010000005">
    <property type="protein sequence ID" value="MEN2989618.1"/>
    <property type="molecule type" value="Genomic_DNA"/>
</dbReference>
<evidence type="ECO:0008006" key="3">
    <source>
        <dbReference type="Google" id="ProtNLM"/>
    </source>
</evidence>
<keyword evidence="2" id="KW-1185">Reference proteome</keyword>
<evidence type="ECO:0000313" key="2">
    <source>
        <dbReference type="Proteomes" id="UP001413721"/>
    </source>
</evidence>
<reference evidence="1 2" key="1">
    <citation type="submission" date="2024-03" db="EMBL/GenBank/DDBJ databases">
        <title>High-quality draft genome sequencing of Tistrella sp. BH-R2-4.</title>
        <authorList>
            <person name="Dong C."/>
        </authorList>
    </citation>
    <scope>NUCLEOTIDE SEQUENCE [LARGE SCALE GENOMIC DNA]</scope>
    <source>
        <strain evidence="1 2">BH-R2-4</strain>
    </source>
</reference>
<dbReference type="InterPro" id="IPR044855">
    <property type="entry name" value="CoA-Trfase_III_dom3_sf"/>
</dbReference>
<dbReference type="RefSeq" id="WP_345933178.1">
    <property type="nucleotide sequence ID" value="NZ_JBBKTV010000004.1"/>
</dbReference>
<dbReference type="SUPFAM" id="SSF89796">
    <property type="entry name" value="CoA-transferase family III (CaiB/BaiF)"/>
    <property type="match status" value="1"/>
</dbReference>
<gene>
    <name evidence="1" type="ORF">WG926_14980</name>
</gene>
<dbReference type="PANTHER" id="PTHR48228:SF5">
    <property type="entry name" value="ALPHA-METHYLACYL-COA RACEMASE"/>
    <property type="match status" value="1"/>
</dbReference>
<organism evidence="1 2">
    <name type="scientific">Tistrella arctica</name>
    <dbReference type="NCBI Taxonomy" id="3133430"/>
    <lineage>
        <taxon>Bacteria</taxon>
        <taxon>Pseudomonadati</taxon>
        <taxon>Pseudomonadota</taxon>
        <taxon>Alphaproteobacteria</taxon>
        <taxon>Geminicoccales</taxon>
        <taxon>Geminicoccaceae</taxon>
        <taxon>Tistrella</taxon>
    </lineage>
</organism>
<name>A0ABU9YLE7_9PROT</name>
<accession>A0ABU9YLE7</accession>
<dbReference type="InterPro" id="IPR023606">
    <property type="entry name" value="CoA-Trfase_III_dom_1_sf"/>
</dbReference>
<evidence type="ECO:0000313" key="1">
    <source>
        <dbReference type="EMBL" id="MEN2989618.1"/>
    </source>
</evidence>